<sequence>MSWNPWYGNAAAYGNGAPGWGPVPNYPPQPQAWGGQAYTDAYGAAPPVVAQYSTKYPTLHPILAIDTTKLRFDIRRNPQTEILASTFYATRNLPAKVSPTHWLRMICKNFPWTIDIKSTANITCGMVWEAVWAALQEPILDSEWGLIVLDKKVKERVEAAVKKRVEGNPGADKRPKRIDYLGDVTLFKGLERDEDYEKQRLLPQSQPCPETWVIKLTS</sequence>
<dbReference type="OrthoDB" id="21474at2759"/>
<dbReference type="RefSeq" id="XP_001830799.1">
    <property type="nucleotide sequence ID" value="XM_001830747.1"/>
</dbReference>
<feature type="domain" description="DUF6699" evidence="1">
    <location>
        <begin position="70"/>
        <end position="195"/>
    </location>
</feature>
<dbReference type="eggNOG" id="ENOG502SQQ0">
    <property type="taxonomic scope" value="Eukaryota"/>
</dbReference>
<accession>A8N7J3</accession>
<dbReference type="KEGG" id="cci:CC1G_02250"/>
<evidence type="ECO:0000259" key="1">
    <source>
        <dbReference type="Pfam" id="PF20415"/>
    </source>
</evidence>
<dbReference type="GeneID" id="6007256"/>
<organism evidence="2 3">
    <name type="scientific">Coprinopsis cinerea (strain Okayama-7 / 130 / ATCC MYA-4618 / FGSC 9003)</name>
    <name type="common">Inky cap fungus</name>
    <name type="synonym">Hormographiella aspergillata</name>
    <dbReference type="NCBI Taxonomy" id="240176"/>
    <lineage>
        <taxon>Eukaryota</taxon>
        <taxon>Fungi</taxon>
        <taxon>Dikarya</taxon>
        <taxon>Basidiomycota</taxon>
        <taxon>Agaricomycotina</taxon>
        <taxon>Agaricomycetes</taxon>
        <taxon>Agaricomycetidae</taxon>
        <taxon>Agaricales</taxon>
        <taxon>Agaricineae</taxon>
        <taxon>Psathyrellaceae</taxon>
        <taxon>Coprinopsis</taxon>
    </lineage>
</organism>
<proteinExistence type="predicted"/>
<dbReference type="OMA" id="ANAYAQD"/>
<dbReference type="InParanoid" id="A8N7J3"/>
<dbReference type="InterPro" id="IPR046522">
    <property type="entry name" value="DUF6699"/>
</dbReference>
<dbReference type="Proteomes" id="UP000001861">
    <property type="component" value="Unassembled WGS sequence"/>
</dbReference>
<protein>
    <recommendedName>
        <fullName evidence="1">DUF6699 domain-containing protein</fullName>
    </recommendedName>
</protein>
<comment type="caution">
    <text evidence="2">The sequence shown here is derived from an EMBL/GenBank/DDBJ whole genome shotgun (WGS) entry which is preliminary data.</text>
</comment>
<dbReference type="STRING" id="240176.A8N7J3"/>
<evidence type="ECO:0000313" key="2">
    <source>
        <dbReference type="EMBL" id="EAU90863.1"/>
    </source>
</evidence>
<keyword evidence="3" id="KW-1185">Reference proteome</keyword>
<dbReference type="EMBL" id="AACS02000003">
    <property type="protein sequence ID" value="EAU90863.1"/>
    <property type="molecule type" value="Genomic_DNA"/>
</dbReference>
<name>A8N7J3_COPC7</name>
<gene>
    <name evidence="2" type="ORF">CC1G_02250</name>
</gene>
<dbReference type="Pfam" id="PF20415">
    <property type="entry name" value="DUF6699"/>
    <property type="match status" value="1"/>
</dbReference>
<evidence type="ECO:0000313" key="3">
    <source>
        <dbReference type="Proteomes" id="UP000001861"/>
    </source>
</evidence>
<dbReference type="VEuPathDB" id="FungiDB:CC1G_02250"/>
<dbReference type="AlphaFoldDB" id="A8N7J3"/>
<reference evidence="2 3" key="1">
    <citation type="journal article" date="2010" name="Proc. Natl. Acad. Sci. U.S.A.">
        <title>Insights into evolution of multicellular fungi from the assembled chromosomes of the mushroom Coprinopsis cinerea (Coprinus cinereus).</title>
        <authorList>
            <person name="Stajich J.E."/>
            <person name="Wilke S.K."/>
            <person name="Ahren D."/>
            <person name="Au C.H."/>
            <person name="Birren B.W."/>
            <person name="Borodovsky M."/>
            <person name="Burns C."/>
            <person name="Canback B."/>
            <person name="Casselton L.A."/>
            <person name="Cheng C.K."/>
            <person name="Deng J."/>
            <person name="Dietrich F.S."/>
            <person name="Fargo D.C."/>
            <person name="Farman M.L."/>
            <person name="Gathman A.C."/>
            <person name="Goldberg J."/>
            <person name="Guigo R."/>
            <person name="Hoegger P.J."/>
            <person name="Hooker J.B."/>
            <person name="Huggins A."/>
            <person name="James T.Y."/>
            <person name="Kamada T."/>
            <person name="Kilaru S."/>
            <person name="Kodira C."/>
            <person name="Kues U."/>
            <person name="Kupfer D."/>
            <person name="Kwan H.S."/>
            <person name="Lomsadze A."/>
            <person name="Li W."/>
            <person name="Lilly W.W."/>
            <person name="Ma L.J."/>
            <person name="Mackey A.J."/>
            <person name="Manning G."/>
            <person name="Martin F."/>
            <person name="Muraguchi H."/>
            <person name="Natvig D.O."/>
            <person name="Palmerini H."/>
            <person name="Ramesh M.A."/>
            <person name="Rehmeyer C.J."/>
            <person name="Roe B.A."/>
            <person name="Shenoy N."/>
            <person name="Stanke M."/>
            <person name="Ter-Hovhannisyan V."/>
            <person name="Tunlid A."/>
            <person name="Velagapudi R."/>
            <person name="Vision T.J."/>
            <person name="Zeng Q."/>
            <person name="Zolan M.E."/>
            <person name="Pukkila P.J."/>
        </authorList>
    </citation>
    <scope>NUCLEOTIDE SEQUENCE [LARGE SCALE GENOMIC DNA]</scope>
    <source>
        <strain evidence="3">Okayama-7 / 130 / ATCC MYA-4618 / FGSC 9003</strain>
    </source>
</reference>